<comment type="similarity">
    <text evidence="13">Belongs to the RING-type zinc finger family. ATL subfamily.</text>
</comment>
<evidence type="ECO:0000256" key="15">
    <source>
        <dbReference type="SAM" id="MobiDB-lite"/>
    </source>
</evidence>
<evidence type="ECO:0000259" key="18">
    <source>
        <dbReference type="PROSITE" id="PS50089"/>
    </source>
</evidence>
<dbReference type="InterPro" id="IPR001841">
    <property type="entry name" value="Znf_RING"/>
</dbReference>
<evidence type="ECO:0000313" key="20">
    <source>
        <dbReference type="Proteomes" id="UP000729402"/>
    </source>
</evidence>
<comment type="pathway">
    <text evidence="3">Protein modification; protein ubiquitination.</text>
</comment>
<keyword evidence="5" id="KW-0808">Transferase</keyword>
<protein>
    <recommendedName>
        <fullName evidence="4">RING-type E3 ubiquitin transferase</fullName>
        <ecNumber evidence="4">2.3.2.27</ecNumber>
    </recommendedName>
</protein>
<evidence type="ECO:0000256" key="2">
    <source>
        <dbReference type="ARBA" id="ARBA00004167"/>
    </source>
</evidence>
<accession>A0A8J5RYB7</accession>
<dbReference type="PROSITE" id="PS51257">
    <property type="entry name" value="PROKAR_LIPOPROTEIN"/>
    <property type="match status" value="1"/>
</dbReference>
<evidence type="ECO:0000256" key="8">
    <source>
        <dbReference type="ARBA" id="ARBA00022771"/>
    </source>
</evidence>
<dbReference type="CDD" id="cd16461">
    <property type="entry name" value="RING-H2_EL5-like"/>
    <property type="match status" value="1"/>
</dbReference>
<feature type="signal peptide" evidence="17">
    <location>
        <begin position="1"/>
        <end position="36"/>
    </location>
</feature>
<proteinExistence type="inferred from homology"/>
<dbReference type="Pfam" id="PF13639">
    <property type="entry name" value="zf-RING_2"/>
    <property type="match status" value="1"/>
</dbReference>
<evidence type="ECO:0000256" key="7">
    <source>
        <dbReference type="ARBA" id="ARBA00022723"/>
    </source>
</evidence>
<feature type="chain" id="PRO_5035296186" description="RING-type E3 ubiquitin transferase" evidence="17">
    <location>
        <begin position="37"/>
        <end position="439"/>
    </location>
</feature>
<evidence type="ECO:0000256" key="17">
    <source>
        <dbReference type="SAM" id="SignalP"/>
    </source>
</evidence>
<feature type="domain" description="RING-type" evidence="18">
    <location>
        <begin position="145"/>
        <end position="187"/>
    </location>
</feature>
<keyword evidence="7" id="KW-0479">Metal-binding</keyword>
<evidence type="ECO:0000256" key="10">
    <source>
        <dbReference type="ARBA" id="ARBA00022833"/>
    </source>
</evidence>
<dbReference type="InterPro" id="IPR053238">
    <property type="entry name" value="RING-H2_zinc_finger"/>
</dbReference>
<gene>
    <name evidence="19" type="ORF">GUJ93_ZPchr0002g23968</name>
</gene>
<feature type="transmembrane region" description="Helical" evidence="16">
    <location>
        <begin position="54"/>
        <end position="82"/>
    </location>
</feature>
<evidence type="ECO:0000256" key="13">
    <source>
        <dbReference type="ARBA" id="ARBA00024209"/>
    </source>
</evidence>
<dbReference type="EC" id="2.3.2.27" evidence="4"/>
<comment type="subcellular location">
    <subcellularLocation>
        <location evidence="2">Membrane</location>
        <topology evidence="2">Single-pass membrane protein</topology>
    </subcellularLocation>
</comment>
<evidence type="ECO:0000256" key="1">
    <source>
        <dbReference type="ARBA" id="ARBA00000900"/>
    </source>
</evidence>
<dbReference type="SMART" id="SM00184">
    <property type="entry name" value="RING"/>
    <property type="match status" value="1"/>
</dbReference>
<dbReference type="GO" id="GO:0061630">
    <property type="term" value="F:ubiquitin protein ligase activity"/>
    <property type="evidence" value="ECO:0007669"/>
    <property type="project" value="UniProtKB-EC"/>
</dbReference>
<evidence type="ECO:0000256" key="14">
    <source>
        <dbReference type="PROSITE-ProRule" id="PRU00175"/>
    </source>
</evidence>
<dbReference type="GO" id="GO:0016020">
    <property type="term" value="C:membrane"/>
    <property type="evidence" value="ECO:0007669"/>
    <property type="project" value="UniProtKB-SubCell"/>
</dbReference>
<evidence type="ECO:0000256" key="11">
    <source>
        <dbReference type="ARBA" id="ARBA00022989"/>
    </source>
</evidence>
<evidence type="ECO:0000256" key="3">
    <source>
        <dbReference type="ARBA" id="ARBA00004906"/>
    </source>
</evidence>
<organism evidence="19 20">
    <name type="scientific">Zizania palustris</name>
    <name type="common">Northern wild rice</name>
    <dbReference type="NCBI Taxonomy" id="103762"/>
    <lineage>
        <taxon>Eukaryota</taxon>
        <taxon>Viridiplantae</taxon>
        <taxon>Streptophyta</taxon>
        <taxon>Embryophyta</taxon>
        <taxon>Tracheophyta</taxon>
        <taxon>Spermatophyta</taxon>
        <taxon>Magnoliopsida</taxon>
        <taxon>Liliopsida</taxon>
        <taxon>Poales</taxon>
        <taxon>Poaceae</taxon>
        <taxon>BOP clade</taxon>
        <taxon>Oryzoideae</taxon>
        <taxon>Oryzeae</taxon>
        <taxon>Zizaniinae</taxon>
        <taxon>Zizania</taxon>
    </lineage>
</organism>
<keyword evidence="12 16" id="KW-0472">Membrane</keyword>
<keyword evidence="8 14" id="KW-0863">Zinc-finger</keyword>
<evidence type="ECO:0000256" key="12">
    <source>
        <dbReference type="ARBA" id="ARBA00023136"/>
    </source>
</evidence>
<dbReference type="FunFam" id="3.30.40.10:FF:000187">
    <property type="entry name" value="E3 ubiquitin-protein ligase ATL6"/>
    <property type="match status" value="1"/>
</dbReference>
<dbReference type="PROSITE" id="PS50089">
    <property type="entry name" value="ZF_RING_2"/>
    <property type="match status" value="1"/>
</dbReference>
<reference evidence="19" key="1">
    <citation type="journal article" date="2021" name="bioRxiv">
        <title>Whole Genome Assembly and Annotation of Northern Wild Rice, Zizania palustris L., Supports a Whole Genome Duplication in the Zizania Genus.</title>
        <authorList>
            <person name="Haas M."/>
            <person name="Kono T."/>
            <person name="Macchietto M."/>
            <person name="Millas R."/>
            <person name="McGilp L."/>
            <person name="Shao M."/>
            <person name="Duquette J."/>
            <person name="Hirsch C.N."/>
            <person name="Kimball J."/>
        </authorList>
    </citation>
    <scope>NUCLEOTIDE SEQUENCE</scope>
    <source>
        <tissue evidence="19">Fresh leaf tissue</tissue>
    </source>
</reference>
<keyword evidence="10" id="KW-0862">Zinc</keyword>
<dbReference type="PANTHER" id="PTHR14155">
    <property type="entry name" value="RING FINGER DOMAIN-CONTAINING"/>
    <property type="match status" value="1"/>
</dbReference>
<keyword evidence="17" id="KW-0732">Signal</keyword>
<keyword evidence="6 16" id="KW-0812">Transmembrane</keyword>
<reference evidence="19" key="2">
    <citation type="submission" date="2021-02" db="EMBL/GenBank/DDBJ databases">
        <authorList>
            <person name="Kimball J.A."/>
            <person name="Haas M.W."/>
            <person name="Macchietto M."/>
            <person name="Kono T."/>
            <person name="Duquette J."/>
            <person name="Shao M."/>
        </authorList>
    </citation>
    <scope>NUCLEOTIDE SEQUENCE</scope>
    <source>
        <tissue evidence="19">Fresh leaf tissue</tissue>
    </source>
</reference>
<comment type="caution">
    <text evidence="19">The sequence shown here is derived from an EMBL/GenBank/DDBJ whole genome shotgun (WGS) entry which is preliminary data.</text>
</comment>
<comment type="catalytic activity">
    <reaction evidence="1">
        <text>S-ubiquitinyl-[E2 ubiquitin-conjugating enzyme]-L-cysteine + [acceptor protein]-L-lysine = [E2 ubiquitin-conjugating enzyme]-L-cysteine + N(6)-ubiquitinyl-[acceptor protein]-L-lysine.</text>
        <dbReference type="EC" id="2.3.2.27"/>
    </reaction>
</comment>
<dbReference type="EMBL" id="JAAALK010000287">
    <property type="protein sequence ID" value="KAG8059367.1"/>
    <property type="molecule type" value="Genomic_DNA"/>
</dbReference>
<name>A0A8J5RYB7_ZIZPA</name>
<evidence type="ECO:0000313" key="19">
    <source>
        <dbReference type="EMBL" id="KAG8059367.1"/>
    </source>
</evidence>
<dbReference type="PANTHER" id="PTHR14155:SF568">
    <property type="entry name" value="OS02G0759400 PROTEIN"/>
    <property type="match status" value="1"/>
</dbReference>
<evidence type="ECO:0000256" key="9">
    <source>
        <dbReference type="ARBA" id="ARBA00022786"/>
    </source>
</evidence>
<keyword evidence="11 16" id="KW-1133">Transmembrane helix</keyword>
<evidence type="ECO:0000256" key="16">
    <source>
        <dbReference type="SAM" id="Phobius"/>
    </source>
</evidence>
<dbReference type="OrthoDB" id="8062037at2759"/>
<dbReference type="GO" id="GO:0008270">
    <property type="term" value="F:zinc ion binding"/>
    <property type="evidence" value="ECO:0007669"/>
    <property type="project" value="UniProtKB-KW"/>
</dbReference>
<evidence type="ECO:0000256" key="6">
    <source>
        <dbReference type="ARBA" id="ARBA00022692"/>
    </source>
</evidence>
<evidence type="ECO:0000256" key="4">
    <source>
        <dbReference type="ARBA" id="ARBA00012483"/>
    </source>
</evidence>
<sequence length="439" mass="48114">MLPSCRARMHSPGRYGQPALLAAALVACALASSAGAQPAAPRGYSYGNVSGQQVHVSAIMIVLLAAVLAVFLFIAFATIFLFHCTGGYTEREGDASRFVPADSLDLRRQQRRRGLESSVLRMFPTMKYAEAKALRLGKVAGALECAVCLSEFEDDEMLMFLPKCSHAFHPDCIGEWLASHVTCPVCRCNLDPTKDTTEELEVIVPAAARETNSTSSEIAVVRQEDDGHQAAVVIDVVTEVERRKEERMELQAIGTQLRAMRMRSRSGLRPVAAPAKFVRSHSTGHSLYVRLDSDLERFTLRLPEHVHREMVAAGEQSVRHGRRVGEGSSRRGRSFPRLSPSGRWPSFLPSPRFFSGKLPFFSASRRTPDITEEGDVVPSSSSPSPTKVKAKRVAAVDAADCPAQGTAAGSAAADDVEKAATRQVRTYRRNTSFEWRNLR</sequence>
<keyword evidence="9" id="KW-0833">Ubl conjugation pathway</keyword>
<dbReference type="Proteomes" id="UP000729402">
    <property type="component" value="Unassembled WGS sequence"/>
</dbReference>
<evidence type="ECO:0000256" key="5">
    <source>
        <dbReference type="ARBA" id="ARBA00022679"/>
    </source>
</evidence>
<feature type="region of interest" description="Disordered" evidence="15">
    <location>
        <begin position="314"/>
        <end position="341"/>
    </location>
</feature>
<dbReference type="AlphaFoldDB" id="A0A8J5RYB7"/>
<keyword evidence="20" id="KW-1185">Reference proteome</keyword>